<evidence type="ECO:0000313" key="1">
    <source>
        <dbReference type="EMBL" id="RUT34497.1"/>
    </source>
</evidence>
<dbReference type="InterPro" id="IPR029024">
    <property type="entry name" value="TerB-like"/>
</dbReference>
<organism evidence="1 2">
    <name type="scientific">Arsenicitalea aurantiaca</name>
    <dbReference type="NCBI Taxonomy" id="1783274"/>
    <lineage>
        <taxon>Bacteria</taxon>
        <taxon>Pseudomonadati</taxon>
        <taxon>Pseudomonadota</taxon>
        <taxon>Alphaproteobacteria</taxon>
        <taxon>Hyphomicrobiales</taxon>
        <taxon>Devosiaceae</taxon>
        <taxon>Arsenicitalea</taxon>
    </lineage>
</organism>
<keyword evidence="2" id="KW-1185">Reference proteome</keyword>
<sequence>MSVTAQDALIHLMIIAASADMHVTETEIGRIDGLVSRLPVFEGYDRSRLTSVANGAVDLVNANGLEGALEQLLRSIPERLHDTAYALAVEVTAVDLLLEQEELRFLELLRDHLDLDRLVTAAIERAARARLRRVQ</sequence>
<gene>
    <name evidence="1" type="ORF">EMQ25_00600</name>
</gene>
<dbReference type="AlphaFoldDB" id="A0A433XK91"/>
<dbReference type="EMBL" id="RZNJ01000001">
    <property type="protein sequence ID" value="RUT34497.1"/>
    <property type="molecule type" value="Genomic_DNA"/>
</dbReference>
<comment type="caution">
    <text evidence="1">The sequence shown here is derived from an EMBL/GenBank/DDBJ whole genome shotgun (WGS) entry which is preliminary data.</text>
</comment>
<dbReference type="OrthoDB" id="8448017at2"/>
<dbReference type="RefSeq" id="WP_127186616.1">
    <property type="nucleotide sequence ID" value="NZ_RZNJ01000001.1"/>
</dbReference>
<protein>
    <recommendedName>
        <fullName evidence="3">Tellurite resistance protein TerB</fullName>
    </recommendedName>
</protein>
<dbReference type="Proteomes" id="UP000281547">
    <property type="component" value="Unassembled WGS sequence"/>
</dbReference>
<evidence type="ECO:0000313" key="2">
    <source>
        <dbReference type="Proteomes" id="UP000281547"/>
    </source>
</evidence>
<dbReference type="Gene3D" id="1.10.3680.10">
    <property type="entry name" value="TerB-like"/>
    <property type="match status" value="1"/>
</dbReference>
<accession>A0A433XK91</accession>
<name>A0A433XK91_9HYPH</name>
<evidence type="ECO:0008006" key="3">
    <source>
        <dbReference type="Google" id="ProtNLM"/>
    </source>
</evidence>
<dbReference type="CDD" id="cd07176">
    <property type="entry name" value="terB"/>
    <property type="match status" value="1"/>
</dbReference>
<dbReference type="SUPFAM" id="SSF158682">
    <property type="entry name" value="TerB-like"/>
    <property type="match status" value="1"/>
</dbReference>
<proteinExistence type="predicted"/>
<reference evidence="1 2" key="1">
    <citation type="journal article" date="2016" name="Int. J. Syst. Evol. Microbiol.">
        <title>Arsenicitalea aurantiaca gen. nov., sp. nov., a new member of the family Hyphomicrobiaceae, isolated from high-arsenic sediment.</title>
        <authorList>
            <person name="Mu Y."/>
            <person name="Zhou L."/>
            <person name="Zeng X.C."/>
            <person name="Liu L."/>
            <person name="Pan Y."/>
            <person name="Chen X."/>
            <person name="Wang J."/>
            <person name="Li S."/>
            <person name="Li W.J."/>
            <person name="Wang Y."/>
        </authorList>
    </citation>
    <scope>NUCLEOTIDE SEQUENCE [LARGE SCALE GENOMIC DNA]</scope>
    <source>
        <strain evidence="1 2">42-50</strain>
    </source>
</reference>